<name>A0AAW4VW51_9FIRM</name>
<organism evidence="2 3">
    <name type="scientific">Agathobaculum butyriciproducens</name>
    <dbReference type="NCBI Taxonomy" id="1628085"/>
    <lineage>
        <taxon>Bacteria</taxon>
        <taxon>Bacillati</taxon>
        <taxon>Bacillota</taxon>
        <taxon>Clostridia</taxon>
        <taxon>Eubacteriales</taxon>
        <taxon>Butyricicoccaceae</taxon>
        <taxon>Agathobaculum</taxon>
    </lineage>
</organism>
<feature type="region of interest" description="Disordered" evidence="1">
    <location>
        <begin position="473"/>
        <end position="492"/>
    </location>
</feature>
<sequence>MANKKKNASANPNLDTVKDVFRKNRHITNRIQQKTVFEATDLSEKYYARRIKAVMHLLPEMKKRYAAKYPEMDMVSEFAEAASFPSITYDIIDWQMDVCLGAAVWLLDRIWEQEKMQQLCDLLPKEDDGAELPVIYDTRFSEELLGRTKNVAANRYGEGERHIIPPTFFDKREGADTFHAVLALVPDEVKEQAAAHLRQKFWEWADRYFEGLYPIIREQKRLEKKLERIHREIHELSVQKLRQKKPAALPFASLDMLAANTLMSGTAKEVLQIGRQLTELEEALDDVSDRLSDYRFTIFQINLMGKQDALDSMEEKHAEAMRHFPIDDPYELCFALLYLLDADDDFVWAYSFMTGAVCRAACMLPWSAEPYDEAYDGFWFDEDAWIPPHPLDSAWYEQNYIGDEDLEDDIVSDVSLAQLVYQSTGALLPRDMQRFDSGVKWLRRKGLKPSQASMLCAVMNILGEASRQQKYLPDGTTAETSPIEPAAAEQAAEENAQLKRELTQLKAQMKKINHDLSQENAILQDKLSKAEKASAAMAQELTDLREIVFNQQRSVPQEKEEPAKIAFPYRTDRRVIAFGGHDSWLREIKFKVPDVRFMGEDISSAEVIRRADVVWIQTNCIGHNTYYNVIDLVRRYGRKVRYFKYASAVKCAEQVAEEEEKSKA</sequence>
<evidence type="ECO:0000313" key="2">
    <source>
        <dbReference type="EMBL" id="MCC2177080.1"/>
    </source>
</evidence>
<dbReference type="EMBL" id="JAJEPX010000021">
    <property type="protein sequence ID" value="MCC2177080.1"/>
    <property type="molecule type" value="Genomic_DNA"/>
</dbReference>
<dbReference type="AlphaFoldDB" id="A0AAW4VW51"/>
<dbReference type="Proteomes" id="UP001298753">
    <property type="component" value="Unassembled WGS sequence"/>
</dbReference>
<protein>
    <submittedName>
        <fullName evidence="2">DUF2325 domain-containing protein</fullName>
    </submittedName>
</protein>
<gene>
    <name evidence="2" type="ORF">LKD22_08065</name>
</gene>
<dbReference type="GeneID" id="98659075"/>
<evidence type="ECO:0000313" key="3">
    <source>
        <dbReference type="Proteomes" id="UP001298753"/>
    </source>
</evidence>
<comment type="caution">
    <text evidence="2">The sequence shown here is derived from an EMBL/GenBank/DDBJ whole genome shotgun (WGS) entry which is preliminary data.</text>
</comment>
<evidence type="ECO:0000256" key="1">
    <source>
        <dbReference type="SAM" id="MobiDB-lite"/>
    </source>
</evidence>
<accession>A0AAW4VW51</accession>
<keyword evidence="3" id="KW-1185">Reference proteome</keyword>
<dbReference type="RefSeq" id="WP_227600776.1">
    <property type="nucleotide sequence ID" value="NZ_JAJEPX010000021.1"/>
</dbReference>
<proteinExistence type="predicted"/>
<reference evidence="2 3" key="1">
    <citation type="submission" date="2021-10" db="EMBL/GenBank/DDBJ databases">
        <title>Anaerobic single-cell dispensing facilitates the cultivation of human gut bacteria.</title>
        <authorList>
            <person name="Afrizal A."/>
        </authorList>
    </citation>
    <scope>NUCLEOTIDE SEQUENCE [LARGE SCALE GENOMIC DNA]</scope>
    <source>
        <strain evidence="2 3">CLA-AA-H270</strain>
    </source>
</reference>